<comment type="caution">
    <text evidence="5">The sequence shown here is derived from an EMBL/GenBank/DDBJ whole genome shotgun (WGS) entry which is preliminary data.</text>
</comment>
<feature type="region of interest" description="Disordered" evidence="1">
    <location>
        <begin position="639"/>
        <end position="682"/>
    </location>
</feature>
<reference evidence="5" key="2">
    <citation type="journal article" date="2021" name="PeerJ">
        <title>Extensive microbial diversity within the chicken gut microbiome revealed by metagenomics and culture.</title>
        <authorList>
            <person name="Gilroy R."/>
            <person name="Ravi A."/>
            <person name="Getino M."/>
            <person name="Pursley I."/>
            <person name="Horton D.L."/>
            <person name="Alikhan N.F."/>
            <person name="Baker D."/>
            <person name="Gharbi K."/>
            <person name="Hall N."/>
            <person name="Watson M."/>
            <person name="Adriaenssens E.M."/>
            <person name="Foster-Nyarko E."/>
            <person name="Jarju S."/>
            <person name="Secka A."/>
            <person name="Antonio M."/>
            <person name="Oren A."/>
            <person name="Chaudhuri R.R."/>
            <person name="La Ragione R."/>
            <person name="Hildebrand F."/>
            <person name="Pallen M.J."/>
        </authorList>
    </citation>
    <scope>NUCLEOTIDE SEQUENCE</scope>
    <source>
        <strain evidence="5">ChiHcec3-6078</strain>
    </source>
</reference>
<feature type="signal peptide" evidence="3">
    <location>
        <begin position="1"/>
        <end position="28"/>
    </location>
</feature>
<evidence type="ECO:0000259" key="4">
    <source>
        <dbReference type="Pfam" id="PF05738"/>
    </source>
</evidence>
<dbReference type="SUPFAM" id="SSF49478">
    <property type="entry name" value="Cna protein B-type domain"/>
    <property type="match status" value="1"/>
</dbReference>
<keyword evidence="2" id="KW-1133">Transmembrane helix</keyword>
<gene>
    <name evidence="5" type="ORF">IAC50_07320</name>
</gene>
<dbReference type="Proteomes" id="UP000824090">
    <property type="component" value="Unassembled WGS sequence"/>
</dbReference>
<keyword evidence="2" id="KW-0812">Transmembrane</keyword>
<evidence type="ECO:0000256" key="2">
    <source>
        <dbReference type="SAM" id="Phobius"/>
    </source>
</evidence>
<feature type="compositionally biased region" description="Basic and acidic residues" evidence="1">
    <location>
        <begin position="200"/>
        <end position="218"/>
    </location>
</feature>
<dbReference type="InterPro" id="IPR008454">
    <property type="entry name" value="Collagen-bd_Cna-like_B-typ_dom"/>
</dbReference>
<feature type="chain" id="PRO_5039578862" evidence="3">
    <location>
        <begin position="29"/>
        <end position="2324"/>
    </location>
</feature>
<feature type="region of interest" description="Disordered" evidence="1">
    <location>
        <begin position="199"/>
        <end position="230"/>
    </location>
</feature>
<dbReference type="EMBL" id="DVMP01000136">
    <property type="protein sequence ID" value="HIU26283.1"/>
    <property type="molecule type" value="Genomic_DNA"/>
</dbReference>
<keyword evidence="3" id="KW-0732">Signal</keyword>
<sequence>MKKTGDRSRLICLLTAIVLVFTMTPASAAGLGKDVSEEFGGASAEDRPDIVVLWEPEKEEISPQETGSVHISAAFREESRGQTAEVKIFLTGEEASFLRELKPQEEALHEKADPEDREAGKIYTETDQKGNLYLCFSIDRESGKFTGEAFFGAGAAGDPSSDVIIDVSEEDILVSVDGEEPEAEYSALTEKHTKAFTVKGAEKEEKGDTEAADIKKSGENSGSKRALPEDTKVSVDRYREGLSRNIFWIDNNDEKSIRPSGESYPQPVLSFRLTELDEDGNETSEAADYTELTEDSMSQTGMTALPVIAVNDKAGAGTYAATVGSRTLPSRVTWTDGNGEEALYKVEWKLQPEKVRGYILTEVTSENREEYPSAAAEGWYYVLETDFSFNVNIRRGDQENVQGVTDALLENLDFTAAVEGSEEKSCNLGDGGDNFEIITEADTDNPDVKTVTIGSLWKYSLDGALILYRAQSAGDSEGKIYTDSLEEGDYFAMSYDNSAAPNYGAVTDKIHNGGTLYLTLTGTTEYKAEKVWLDSGTASGILSKLKEAFGSGGVKRPAGEFQLWRYRKGESPSAAAPVRYAAGDSRGSIVTLKLSGEAVQTVSFNEEDGEISGRPGLEKYDPEGYEYIYAVREYLKDETEDGEDADHYEQVPGCVSDDGTITDVRPDSSGDIKEQTGERKDGNTFLYNGGTLSNRISDTVSVKVSKIWRAAAFQAAFEDVAVELTLYEREKGSRDESRWRPSGKNGQNITVTMDEFSAENIRAEESLSVDKYDAQGKELEYKWVETGVFQGSSDNLMSPEGTFTLSQGGRNVVYKSQGKTEGDVTEITNSIVSAIDYRAEKIWLDENGEETEAPRDAEVTFGLYRVAGDGSLNEDSLIAEFLMDGKADREAAAIEGTDMKIRETEPWKAVITPLEEFDREGRQYDYVLLELESTVNYSPSYDTERTEEGYYTLVTNSPGKGNRILVRKEWKDDSDIIHREPVTIEVRLRESRRVIAAVTLGSGEEGSGENVWQQLVGIGKYRPEEVYITEAKAADSPVEAPSSGPSRGSGEEFFYNGPGDTEYETSRYATENHMYEAVYPEPSEAGTDLMYSVINRRLGNTDVHITKNWIDGDGSIREDISEALENINAHGEKLRLALRLGFADEEVPEYYEITGNYQKEETDTVYVGGSRFPVNIKDANGENTWSLQPLPLKEASSEIIFGGLPKYDRSGKTVRYKVEEVWTDGGGKEVSEAFIRENYPELFALIKEYAAFQKESYIPGDRRAADTHEITLDNRLTGTKDILWHKQWNDEYSHDSNQRPDIYLDIYRVARNEKGEPAAGLYRADCRWGYAEPGEEEALPEQLRDRRYHWHAQLDKLPKYDEYGYEIIYYAVERTSVNKRDFDYTDTGYWVPGEKKEEPPVYIGTEYETGEDSRTRGDVISLEEDAQRTHYALKEGGTFTNTIEKSVAVQGQKLWASLPSGYPSADLPQVTFTLYRKYKGDKINQETDEKGETVYRGSSGEIYESSRGNPAAELTVSEWADLNAGGSYLFGIKYLGRNTLAKGEKGEITVTGEKDARELPKYDGRGRLYTYILEETSVDFDGESPPDSSLVYRQPAVNTYLVKNIYHSSKASAAVKKYLELPVKEDGSPEAYPAVRFELTRTYLTGETDENGVRIESAPETADYVTWTSAEVKAAYEKAMENYDASSGKGEPGSRENPLERTLVFKGLDKYAPNGSPYKYTVREIKTQLGGYSTWAASGDLEPSQVRIEDNLKDDNNALAENIVLTDYTGEGNAPDKVKTGATFLNAQAEERETVILTGKKVWEDYENAFNLRPENITLRLYRYAGEQSGQGNSIFSREVPAEDYKITWDKNTDNGGWTYAIEGRKAGELERYAPNGMAWQYIVKEPHKENTWNSHKGDVIYTAFPSDGDGGAVGAGSIVSREESHDGKKTTGIIMKELTNSIVLSVPYSKSWVDSKGNLITEDYLGAGDITVRFALQTAEAGKKDGSLSVGKWKNAEEYFAGAMSREEYNRVFAGYSFTGALTGAINDAEVWGQKNYFRKLPSVIKDKNGETRRLLYRVVETSVEFETEKGRFVQNTPVKDSHDNLTYTYDFEKGIFSPAYYPDGRTDGRGTIKPEAEANSALSGEIHNRLRTTELTVTKTWEGDGDNIRAARPETERAGYDWEAGFVIERTTAGEPKEGDWEKAKVYDNGEEKDLVIYLYGGDNESSVSKSVSGLPKTDPEGNLYTYRASELLPAEDRYEDGEAEEENILKEGAAYNQSYKVAYKNSHLEAVNSMDPAEVSGHGLKTAPGTGDTFNMIPLMALMCASLAGIAAAAVVRRRRK</sequence>
<keyword evidence="2" id="KW-0472">Membrane</keyword>
<dbReference type="Gene3D" id="2.60.40.1140">
    <property type="entry name" value="Collagen-binding surface protein Cna, B-type domain"/>
    <property type="match status" value="3"/>
</dbReference>
<evidence type="ECO:0000313" key="5">
    <source>
        <dbReference type="EMBL" id="HIU26283.1"/>
    </source>
</evidence>
<evidence type="ECO:0000256" key="3">
    <source>
        <dbReference type="SAM" id="SignalP"/>
    </source>
</evidence>
<feature type="transmembrane region" description="Helical" evidence="2">
    <location>
        <begin position="2299"/>
        <end position="2319"/>
    </location>
</feature>
<accession>A0A9D1I320</accession>
<feature type="region of interest" description="Disordered" evidence="1">
    <location>
        <begin position="1034"/>
        <end position="1062"/>
    </location>
</feature>
<feature type="domain" description="CNA-B" evidence="4">
    <location>
        <begin position="1798"/>
        <end position="1890"/>
    </location>
</feature>
<protein>
    <submittedName>
        <fullName evidence="5">Cna B-type domain-containing protein</fullName>
    </submittedName>
</protein>
<reference evidence="5" key="1">
    <citation type="submission" date="2020-10" db="EMBL/GenBank/DDBJ databases">
        <authorList>
            <person name="Gilroy R."/>
        </authorList>
    </citation>
    <scope>NUCLEOTIDE SEQUENCE</scope>
    <source>
        <strain evidence="5">ChiHcec3-6078</strain>
    </source>
</reference>
<evidence type="ECO:0000313" key="6">
    <source>
        <dbReference type="Proteomes" id="UP000824090"/>
    </source>
</evidence>
<evidence type="ECO:0000256" key="1">
    <source>
        <dbReference type="SAM" id="MobiDB-lite"/>
    </source>
</evidence>
<dbReference type="Pfam" id="PF05738">
    <property type="entry name" value="Cna_B"/>
    <property type="match status" value="1"/>
</dbReference>
<feature type="compositionally biased region" description="Basic and acidic residues" evidence="1">
    <location>
        <begin position="664"/>
        <end position="682"/>
    </location>
</feature>
<proteinExistence type="predicted"/>
<name>A0A9D1I320_9FIRM</name>
<organism evidence="5 6">
    <name type="scientific">Candidatus Allocopromorpha excrementigallinarum</name>
    <dbReference type="NCBI Taxonomy" id="2840742"/>
    <lineage>
        <taxon>Bacteria</taxon>
        <taxon>Bacillati</taxon>
        <taxon>Bacillota</taxon>
        <taxon>Clostridia</taxon>
        <taxon>Eubacteriales</taxon>
        <taxon>Eubacteriaceae</taxon>
        <taxon>Eubacteriaceae incertae sedis</taxon>
        <taxon>Candidatus Allocopromorpha</taxon>
    </lineage>
</organism>